<organism evidence="10 11">
    <name type="scientific">Spirosoma profusum</name>
    <dbReference type="NCBI Taxonomy" id="2771354"/>
    <lineage>
        <taxon>Bacteria</taxon>
        <taxon>Pseudomonadati</taxon>
        <taxon>Bacteroidota</taxon>
        <taxon>Cytophagia</taxon>
        <taxon>Cytophagales</taxon>
        <taxon>Cytophagaceae</taxon>
        <taxon>Spirosoma</taxon>
    </lineage>
</organism>
<dbReference type="Pfam" id="PF13515">
    <property type="entry name" value="FUSC_2"/>
    <property type="match status" value="1"/>
</dbReference>
<dbReference type="Proteomes" id="UP000598820">
    <property type="component" value="Unassembled WGS sequence"/>
</dbReference>
<dbReference type="EMBL" id="JACWZY010000009">
    <property type="protein sequence ID" value="MBD2701612.1"/>
    <property type="molecule type" value="Genomic_DNA"/>
</dbReference>
<evidence type="ECO:0000313" key="11">
    <source>
        <dbReference type="Proteomes" id="UP000598820"/>
    </source>
</evidence>
<dbReference type="PANTHER" id="PTHR30509">
    <property type="entry name" value="P-HYDROXYBENZOIC ACID EFFLUX PUMP SUBUNIT-RELATED"/>
    <property type="match status" value="1"/>
</dbReference>
<comment type="subcellular location">
    <subcellularLocation>
        <location evidence="1">Cell membrane</location>
        <topology evidence="1">Multi-pass membrane protein</topology>
    </subcellularLocation>
</comment>
<evidence type="ECO:0000259" key="8">
    <source>
        <dbReference type="Pfam" id="PF12805"/>
    </source>
</evidence>
<dbReference type="RefSeq" id="WP_190887462.1">
    <property type="nucleotide sequence ID" value="NZ_JACWZY010000009.1"/>
</dbReference>
<feature type="transmembrane region" description="Helical" evidence="7">
    <location>
        <begin position="139"/>
        <end position="159"/>
    </location>
</feature>
<proteinExistence type="inferred from homology"/>
<comment type="similarity">
    <text evidence="6">Belongs to the YccS/YhfK family.</text>
</comment>
<feature type="domain" description="Integral membrane protein YccS N-terminal" evidence="8">
    <location>
        <begin position="71"/>
        <end position="348"/>
    </location>
</feature>
<accession>A0A926Y0E7</accession>
<keyword evidence="4 7" id="KW-1133">Transmembrane helix</keyword>
<dbReference type="InterPro" id="IPR049453">
    <property type="entry name" value="Memb_transporter_dom"/>
</dbReference>
<comment type="caution">
    <text evidence="10">The sequence shown here is derived from an EMBL/GenBank/DDBJ whole genome shotgun (WGS) entry which is preliminary data.</text>
</comment>
<keyword evidence="5 7" id="KW-0472">Membrane</keyword>
<evidence type="ECO:0000313" key="10">
    <source>
        <dbReference type="EMBL" id="MBD2701612.1"/>
    </source>
</evidence>
<keyword evidence="3 7" id="KW-0812">Transmembrane</keyword>
<evidence type="ECO:0000256" key="3">
    <source>
        <dbReference type="ARBA" id="ARBA00022692"/>
    </source>
</evidence>
<feature type="transmembrane region" description="Helical" evidence="7">
    <location>
        <begin position="446"/>
        <end position="472"/>
    </location>
</feature>
<evidence type="ECO:0000256" key="1">
    <source>
        <dbReference type="ARBA" id="ARBA00004651"/>
    </source>
</evidence>
<feature type="transmembrane region" description="Helical" evidence="7">
    <location>
        <begin position="484"/>
        <end position="507"/>
    </location>
</feature>
<dbReference type="PANTHER" id="PTHR30509:SF8">
    <property type="entry name" value="INNER MEMBRANE PROTEIN YCCS"/>
    <property type="match status" value="1"/>
</dbReference>
<dbReference type="GO" id="GO:0005886">
    <property type="term" value="C:plasma membrane"/>
    <property type="evidence" value="ECO:0007669"/>
    <property type="project" value="UniProtKB-SubCell"/>
</dbReference>
<evidence type="ECO:0000259" key="9">
    <source>
        <dbReference type="Pfam" id="PF13515"/>
    </source>
</evidence>
<name>A0A926Y0E7_9BACT</name>
<evidence type="ECO:0000256" key="7">
    <source>
        <dbReference type="SAM" id="Phobius"/>
    </source>
</evidence>
<evidence type="ECO:0000256" key="2">
    <source>
        <dbReference type="ARBA" id="ARBA00022475"/>
    </source>
</evidence>
<dbReference type="Pfam" id="PF12805">
    <property type="entry name" value="FUSC-like"/>
    <property type="match status" value="1"/>
</dbReference>
<feature type="transmembrane region" description="Helical" evidence="7">
    <location>
        <begin position="514"/>
        <end position="532"/>
    </location>
</feature>
<keyword evidence="11" id="KW-1185">Reference proteome</keyword>
<reference evidence="10" key="1">
    <citation type="submission" date="2020-09" db="EMBL/GenBank/DDBJ databases">
        <authorList>
            <person name="Kim M.K."/>
        </authorList>
    </citation>
    <scope>NUCLEOTIDE SEQUENCE</scope>
    <source>
        <strain evidence="10">BT702</strain>
    </source>
</reference>
<evidence type="ECO:0000256" key="4">
    <source>
        <dbReference type="ARBA" id="ARBA00022989"/>
    </source>
</evidence>
<dbReference type="InterPro" id="IPR032692">
    <property type="entry name" value="YccS_N"/>
</dbReference>
<feature type="domain" description="Integral membrane bound transporter" evidence="9">
    <location>
        <begin position="399"/>
        <end position="527"/>
    </location>
</feature>
<feature type="transmembrane region" description="Helical" evidence="7">
    <location>
        <begin position="117"/>
        <end position="133"/>
    </location>
</feature>
<gene>
    <name evidence="10" type="ORF">IC229_13255</name>
</gene>
<evidence type="ECO:0000256" key="6">
    <source>
        <dbReference type="ARBA" id="ARBA00043993"/>
    </source>
</evidence>
<keyword evidence="2" id="KW-1003">Cell membrane</keyword>
<feature type="transmembrane region" description="Helical" evidence="7">
    <location>
        <begin position="68"/>
        <end position="85"/>
    </location>
</feature>
<protein>
    <submittedName>
        <fullName evidence="10">FUSC family protein</fullName>
    </submittedName>
</protein>
<dbReference type="AlphaFoldDB" id="A0A926Y0E7"/>
<sequence length="726" mass="81802">MNRRTRQVGYFLSSQYFSDGVRITLSILLPSLLFRELGQLETGMALSLGALNVSIADAPGPVMHRRNGMLTAVLCGFLVTLATGFARLNPYVMGFEILLFSFFFSMFAMYGNRATSVGTAALLIMILMLDRPLNSQQVLVEAGLVMAGGVWYTSISLLASQLQPYRLAEQALGQCIHETAKLMAIKADFYQISSPIDDAYRRLIAQQVVVSEKQDAVREVLFKSRRIVTESTRTGRVLLLTFIDMVDLYEQIIAMYYDYRNIRERFGKSGVLENIAQLIRQLSAELDHIGLAIQSPVPFHKSVDISGNLESLKRCIDGIGEEKGSTLVLRKVLVSLRTVSQRLNTIQKNILKPDDEPLNRTNREYGRFVSHVIIDFKSFRNNLTTDSSVFRHSVRVALAMLIGFILTKLLPYGHYSYWVLLTISVILKPAFSLTRQRNVERIIGTFAGGIMGLLILTFIPNKTVHFVFLVLFMLGTYSSQRINYIAMVICVTPFVLILFSFLGVGYLGVAQERLLDTLMGGGIALLAGYLFFPQWESEQLNKPMQDLLKANLRYVQLLLDSLSGRRIDVIEYRLVRKEVYITSANLSAAFERMVSEPKHKQRNEKLIYEFVVLNYILSANIATIMSARLTDNVTSLPVLMLRPVKRALFALTESLTRLGMYNIAEAMVLPAEAVLPLNQLPDDTFLNEQLQFIQQVSSDIGKLVERIKSGKNTKRSSRDTLPEKVL</sequence>
<evidence type="ECO:0000256" key="5">
    <source>
        <dbReference type="ARBA" id="ARBA00023136"/>
    </source>
</evidence>